<dbReference type="RefSeq" id="WP_321561639.1">
    <property type="nucleotide sequence ID" value="NZ_CP139558.1"/>
</dbReference>
<sequence>MNDNHIAKIAFFLIILCLTKSIAEAQSAINLTLKRKLDSIMVLDQKYREDIVLLMSPGNEEYLSKKYNVQKKLLNQTLWKKQHTIDSANIVYISAVIKRYGYPGKSLVGTPSNEGAYYVIQHSSRIEEYIKTIAIAAKRTELPFHLYAMMEDRFLMDNNKELIYGSQAASITLNGSINSYIIWPIKDPLHVNELRKKAGFELTVEQNAERLGVNYKVIRMSEINMKK</sequence>
<evidence type="ECO:0000313" key="2">
    <source>
        <dbReference type="Proteomes" id="UP001324380"/>
    </source>
</evidence>
<protein>
    <submittedName>
        <fullName evidence="1">Uncharacterized protein</fullName>
    </submittedName>
</protein>
<accession>A0ABZ0TH28</accession>
<reference evidence="1 2" key="1">
    <citation type="submission" date="2023-11" db="EMBL/GenBank/DDBJ databases">
        <title>Analysis of the Genomes of Mucilaginibacter gossypii cycad 4 and M. sabulilitoris SNA2: microbes with the potential for plant growth promotion.</title>
        <authorList>
            <person name="Hirsch A.M."/>
            <person name="Humm E."/>
            <person name="Rubbi M."/>
            <person name="Del Vecchio G."/>
            <person name="Ha S.M."/>
            <person name="Pellegrini M."/>
            <person name="Gunsalus R.P."/>
        </authorList>
    </citation>
    <scope>NUCLEOTIDE SEQUENCE [LARGE SCALE GENOMIC DNA]</scope>
    <source>
        <strain evidence="1 2">SNA2</strain>
    </source>
</reference>
<dbReference type="Proteomes" id="UP001324380">
    <property type="component" value="Chromosome"/>
</dbReference>
<name>A0ABZ0TH28_9SPHI</name>
<dbReference type="EMBL" id="CP139558">
    <property type="protein sequence ID" value="WPU92477.1"/>
    <property type="molecule type" value="Genomic_DNA"/>
</dbReference>
<gene>
    <name evidence="1" type="ORF">SNE25_24420</name>
</gene>
<organism evidence="1 2">
    <name type="scientific">Mucilaginibacter sabulilitoris</name>
    <dbReference type="NCBI Taxonomy" id="1173583"/>
    <lineage>
        <taxon>Bacteria</taxon>
        <taxon>Pseudomonadati</taxon>
        <taxon>Bacteroidota</taxon>
        <taxon>Sphingobacteriia</taxon>
        <taxon>Sphingobacteriales</taxon>
        <taxon>Sphingobacteriaceae</taxon>
        <taxon>Mucilaginibacter</taxon>
    </lineage>
</organism>
<keyword evidence="2" id="KW-1185">Reference proteome</keyword>
<evidence type="ECO:0000313" key="1">
    <source>
        <dbReference type="EMBL" id="WPU92477.1"/>
    </source>
</evidence>
<proteinExistence type="predicted"/>